<protein>
    <submittedName>
        <fullName evidence="1">Uncharacterized protein</fullName>
    </submittedName>
</protein>
<gene>
    <name evidence="1" type="ORF">CEXT_27481</name>
</gene>
<evidence type="ECO:0000313" key="1">
    <source>
        <dbReference type="EMBL" id="GIY37040.1"/>
    </source>
</evidence>
<evidence type="ECO:0000313" key="2">
    <source>
        <dbReference type="Proteomes" id="UP001054945"/>
    </source>
</evidence>
<accession>A0AAV4SX22</accession>
<organism evidence="1 2">
    <name type="scientific">Caerostris extrusa</name>
    <name type="common">Bark spider</name>
    <name type="synonym">Caerostris bankana</name>
    <dbReference type="NCBI Taxonomy" id="172846"/>
    <lineage>
        <taxon>Eukaryota</taxon>
        <taxon>Metazoa</taxon>
        <taxon>Ecdysozoa</taxon>
        <taxon>Arthropoda</taxon>
        <taxon>Chelicerata</taxon>
        <taxon>Arachnida</taxon>
        <taxon>Araneae</taxon>
        <taxon>Araneomorphae</taxon>
        <taxon>Entelegynae</taxon>
        <taxon>Araneoidea</taxon>
        <taxon>Araneidae</taxon>
        <taxon>Caerostris</taxon>
    </lineage>
</organism>
<dbReference type="Proteomes" id="UP001054945">
    <property type="component" value="Unassembled WGS sequence"/>
</dbReference>
<dbReference type="EMBL" id="BPLR01010117">
    <property type="protein sequence ID" value="GIY37040.1"/>
    <property type="molecule type" value="Genomic_DNA"/>
</dbReference>
<keyword evidence="2" id="KW-1185">Reference proteome</keyword>
<reference evidence="1 2" key="1">
    <citation type="submission" date="2021-06" db="EMBL/GenBank/DDBJ databases">
        <title>Caerostris extrusa draft genome.</title>
        <authorList>
            <person name="Kono N."/>
            <person name="Arakawa K."/>
        </authorList>
    </citation>
    <scope>NUCLEOTIDE SEQUENCE [LARGE SCALE GENOMIC DNA]</scope>
</reference>
<sequence length="96" mass="10595">MAFWCLTANPIVKLYANRDAAAAALLQRAKLISCLLLLSGTREKREKILPVAKELGRLIFFSSRLSYLSRGLVSLPLFIPPCDSRAMDAHWSGASC</sequence>
<proteinExistence type="predicted"/>
<comment type="caution">
    <text evidence="1">The sequence shown here is derived from an EMBL/GenBank/DDBJ whole genome shotgun (WGS) entry which is preliminary data.</text>
</comment>
<name>A0AAV4SX22_CAEEX</name>
<dbReference type="AlphaFoldDB" id="A0AAV4SX22"/>